<feature type="domain" description="ChsH2 C-terminal OB-fold" evidence="1">
    <location>
        <begin position="29"/>
        <end position="86"/>
    </location>
</feature>
<evidence type="ECO:0000313" key="3">
    <source>
        <dbReference type="Proteomes" id="UP000003052"/>
    </source>
</evidence>
<gene>
    <name evidence="2" type="ORF">GPDM_04354</name>
</gene>
<dbReference type="Pfam" id="PF01796">
    <property type="entry name" value="OB_ChsH2_C"/>
    <property type="match status" value="1"/>
</dbReference>
<dbReference type="PANTHER" id="PTHR34075:SF5">
    <property type="entry name" value="BLR3430 PROTEIN"/>
    <property type="match status" value="1"/>
</dbReference>
<evidence type="ECO:0000259" key="1">
    <source>
        <dbReference type="Pfam" id="PF01796"/>
    </source>
</evidence>
<dbReference type="RefSeq" id="WP_008429290.1">
    <property type="nucleotide sequence ID" value="NZ_AEPB01000015.1"/>
</dbReference>
<dbReference type="SUPFAM" id="SSF50249">
    <property type="entry name" value="Nucleic acid-binding proteins"/>
    <property type="match status" value="1"/>
</dbReference>
<name>E7REI1_9BACL</name>
<dbReference type="InterPro" id="IPR002878">
    <property type="entry name" value="ChsH2_C"/>
</dbReference>
<dbReference type="Proteomes" id="UP000003052">
    <property type="component" value="Unassembled WGS sequence"/>
</dbReference>
<comment type="caution">
    <text evidence="2">The sequence shown here is derived from an EMBL/GenBank/DDBJ whole genome shotgun (WGS) entry which is preliminary data.</text>
</comment>
<proteinExistence type="predicted"/>
<dbReference type="InterPro" id="IPR052513">
    <property type="entry name" value="Thioester_dehydratase-like"/>
</dbReference>
<dbReference type="PANTHER" id="PTHR34075">
    <property type="entry name" value="BLR3430 PROTEIN"/>
    <property type="match status" value="1"/>
</dbReference>
<accession>E7REI1</accession>
<dbReference type="OrthoDB" id="5514845at2"/>
<evidence type="ECO:0000313" key="2">
    <source>
        <dbReference type="EMBL" id="EGA90562.1"/>
    </source>
</evidence>
<dbReference type="InterPro" id="IPR012340">
    <property type="entry name" value="NA-bd_OB-fold"/>
</dbReference>
<protein>
    <recommendedName>
        <fullName evidence="1">ChsH2 C-terminal OB-fold domain-containing protein</fullName>
    </recommendedName>
</protein>
<organism evidence="2 3">
    <name type="scientific">Planococcus donghaensis MPA1U2</name>
    <dbReference type="NCBI Taxonomy" id="933115"/>
    <lineage>
        <taxon>Bacteria</taxon>
        <taxon>Bacillati</taxon>
        <taxon>Bacillota</taxon>
        <taxon>Bacilli</taxon>
        <taxon>Bacillales</taxon>
        <taxon>Caryophanaceae</taxon>
        <taxon>Planococcus</taxon>
    </lineage>
</organism>
<dbReference type="eggNOG" id="COG1545">
    <property type="taxonomic scope" value="Bacteria"/>
</dbReference>
<dbReference type="EMBL" id="AEPB01000015">
    <property type="protein sequence ID" value="EGA90562.1"/>
    <property type="molecule type" value="Genomic_DNA"/>
</dbReference>
<reference evidence="2 3" key="1">
    <citation type="journal article" date="2011" name="J. Bacteriol.">
        <title>The Draft Genome of Planococcus donghaensis MPA1U2 Reveals Nonsporulation Pathways Controlled by a Conserved Spo0A Regulon.</title>
        <authorList>
            <person name="Pearson M.D."/>
            <person name="Noller H.F."/>
        </authorList>
    </citation>
    <scope>NUCLEOTIDE SEQUENCE [LARGE SCALE GENOMIC DNA]</scope>
    <source>
        <strain evidence="2 3">MPA1U2</strain>
    </source>
</reference>
<sequence>MKIYSCCGKESITKKYFCSECGKSEFEEKEVSDSGTVYSFTKIHIAPAEFADIAPYNVVLVDLDEADAKVTTRIEEDVKIGDKVNLDRIENDAYIYKRVS</sequence>
<dbReference type="AlphaFoldDB" id="E7REI1"/>